<proteinExistence type="predicted"/>
<protein>
    <submittedName>
        <fullName evidence="1">Uncharacterized protein</fullName>
    </submittedName>
</protein>
<comment type="caution">
    <text evidence="1">The sequence shown here is derived from an EMBL/GenBank/DDBJ whole genome shotgun (WGS) entry which is preliminary data.</text>
</comment>
<gene>
    <name evidence="1" type="ORF">COY16_02745</name>
</gene>
<evidence type="ECO:0000313" key="1">
    <source>
        <dbReference type="EMBL" id="PIZ63127.1"/>
    </source>
</evidence>
<dbReference type="Proteomes" id="UP000228503">
    <property type="component" value="Unassembled WGS sequence"/>
</dbReference>
<sequence length="81" mass="9007">MRITIPQFAETFAVEESTHFLAAHGVSGLNPLPSRSPNVAGLIAYHRLPHERDALEQKSAFMMEKYGENPFEPLVNAVNSK</sequence>
<evidence type="ECO:0000313" key="2">
    <source>
        <dbReference type="Proteomes" id="UP000228503"/>
    </source>
</evidence>
<accession>A0A2M7TZ89</accession>
<dbReference type="EMBL" id="PFOB01000031">
    <property type="protein sequence ID" value="PIZ63127.1"/>
    <property type="molecule type" value="Genomic_DNA"/>
</dbReference>
<organism evidence="1 2">
    <name type="scientific">Candidatus Roizmanbacteria bacterium CG_4_10_14_0_2_um_filter_39_13</name>
    <dbReference type="NCBI Taxonomy" id="1974825"/>
    <lineage>
        <taxon>Bacteria</taxon>
        <taxon>Candidatus Roizmaniibacteriota</taxon>
    </lineage>
</organism>
<dbReference type="AlphaFoldDB" id="A0A2M7TZ89"/>
<name>A0A2M7TZ89_9BACT</name>
<reference evidence="2" key="1">
    <citation type="submission" date="2017-09" db="EMBL/GenBank/DDBJ databases">
        <title>Depth-based differentiation of microbial function through sediment-hosted aquifers and enrichment of novel symbionts in the deep terrestrial subsurface.</title>
        <authorList>
            <person name="Probst A.J."/>
            <person name="Ladd B."/>
            <person name="Jarett J.K."/>
            <person name="Geller-Mcgrath D.E."/>
            <person name="Sieber C.M.K."/>
            <person name="Emerson J.B."/>
            <person name="Anantharaman K."/>
            <person name="Thomas B.C."/>
            <person name="Malmstrom R."/>
            <person name="Stieglmeier M."/>
            <person name="Klingl A."/>
            <person name="Woyke T."/>
            <person name="Ryan C.M."/>
            <person name="Banfield J.F."/>
        </authorList>
    </citation>
    <scope>NUCLEOTIDE SEQUENCE [LARGE SCALE GENOMIC DNA]</scope>
</reference>